<reference evidence="9 10" key="1">
    <citation type="journal article" date="2023" name="Hortic Res">
        <title>Pangenome of water caltrop reveals structural variations and asymmetric subgenome divergence after allopolyploidization.</title>
        <authorList>
            <person name="Zhang X."/>
            <person name="Chen Y."/>
            <person name="Wang L."/>
            <person name="Yuan Y."/>
            <person name="Fang M."/>
            <person name="Shi L."/>
            <person name="Lu R."/>
            <person name="Comes H.P."/>
            <person name="Ma Y."/>
            <person name="Chen Y."/>
            <person name="Huang G."/>
            <person name="Zhou Y."/>
            <person name="Zheng Z."/>
            <person name="Qiu Y."/>
        </authorList>
    </citation>
    <scope>NUCLEOTIDE SEQUENCE [LARGE SCALE GENOMIC DNA]</scope>
    <source>
        <tissue evidence="9">Roots</tissue>
    </source>
</reference>
<feature type="domain" description="Alpha/beta hydrolase fold-3" evidence="8">
    <location>
        <begin position="109"/>
        <end position="322"/>
    </location>
</feature>
<dbReference type="AlphaFoldDB" id="A0AAN7PMG7"/>
<comment type="subcellular location">
    <subcellularLocation>
        <location evidence="1">Nucleus</location>
    </subcellularLocation>
</comment>
<dbReference type="InterPro" id="IPR029058">
    <property type="entry name" value="AB_hydrolase_fold"/>
</dbReference>
<evidence type="ECO:0000256" key="1">
    <source>
        <dbReference type="ARBA" id="ARBA00004123"/>
    </source>
</evidence>
<dbReference type="InterPro" id="IPR050466">
    <property type="entry name" value="Carboxylest/Gibb_receptor"/>
</dbReference>
<dbReference type="GO" id="GO:0010325">
    <property type="term" value="P:raffinose family oligosaccharide biosynthetic process"/>
    <property type="evidence" value="ECO:0007669"/>
    <property type="project" value="TreeGrafter"/>
</dbReference>
<dbReference type="GO" id="GO:0005737">
    <property type="term" value="C:cytoplasm"/>
    <property type="evidence" value="ECO:0007669"/>
    <property type="project" value="TreeGrafter"/>
</dbReference>
<dbReference type="EMBL" id="JAXIOK010000017">
    <property type="protein sequence ID" value="KAK4751141.1"/>
    <property type="molecule type" value="Genomic_DNA"/>
</dbReference>
<dbReference type="GO" id="GO:0010331">
    <property type="term" value="F:gibberellin binding"/>
    <property type="evidence" value="ECO:0007669"/>
    <property type="project" value="TreeGrafter"/>
</dbReference>
<dbReference type="Gene3D" id="3.40.50.1820">
    <property type="entry name" value="alpha/beta hydrolase"/>
    <property type="match status" value="1"/>
</dbReference>
<dbReference type="SUPFAM" id="SSF53474">
    <property type="entry name" value="alpha/beta-Hydrolases"/>
    <property type="match status" value="1"/>
</dbReference>
<evidence type="ECO:0000256" key="2">
    <source>
        <dbReference type="ARBA" id="ARBA00010515"/>
    </source>
</evidence>
<feature type="active site" evidence="7">
    <location>
        <position position="191"/>
    </location>
</feature>
<comment type="similarity">
    <text evidence="2">Belongs to the 'GDXG' lipolytic enzyme family.</text>
</comment>
<evidence type="ECO:0000256" key="7">
    <source>
        <dbReference type="PROSITE-ProRule" id="PRU10038"/>
    </source>
</evidence>
<keyword evidence="6" id="KW-0539">Nucleus</keyword>
<evidence type="ECO:0000256" key="6">
    <source>
        <dbReference type="ARBA" id="ARBA00023242"/>
    </source>
</evidence>
<dbReference type="Pfam" id="PF07859">
    <property type="entry name" value="Abhydrolase_3"/>
    <property type="match status" value="1"/>
</dbReference>
<comment type="caution">
    <text evidence="9">The sequence shown here is derived from an EMBL/GenBank/DDBJ whole genome shotgun (WGS) entry which is preliminary data.</text>
</comment>
<keyword evidence="5" id="KW-0675">Receptor</keyword>
<organism evidence="9 10">
    <name type="scientific">Trapa incisa</name>
    <dbReference type="NCBI Taxonomy" id="236973"/>
    <lineage>
        <taxon>Eukaryota</taxon>
        <taxon>Viridiplantae</taxon>
        <taxon>Streptophyta</taxon>
        <taxon>Embryophyta</taxon>
        <taxon>Tracheophyta</taxon>
        <taxon>Spermatophyta</taxon>
        <taxon>Magnoliopsida</taxon>
        <taxon>eudicotyledons</taxon>
        <taxon>Gunneridae</taxon>
        <taxon>Pentapetalae</taxon>
        <taxon>rosids</taxon>
        <taxon>malvids</taxon>
        <taxon>Myrtales</taxon>
        <taxon>Lythraceae</taxon>
        <taxon>Trapa</taxon>
    </lineage>
</organism>
<name>A0AAN7PMG7_9MYRT</name>
<evidence type="ECO:0000259" key="8">
    <source>
        <dbReference type="Pfam" id="PF07859"/>
    </source>
</evidence>
<dbReference type="GO" id="GO:0048530">
    <property type="term" value="P:fruit morphogenesis"/>
    <property type="evidence" value="ECO:0007669"/>
    <property type="project" value="UniProtKB-ARBA"/>
</dbReference>
<keyword evidence="4" id="KW-0939">Gibberellin signaling pathway</keyword>
<gene>
    <name evidence="9" type="ORF">SAY87_004623</name>
</gene>
<dbReference type="Proteomes" id="UP001345219">
    <property type="component" value="Chromosome 4"/>
</dbReference>
<dbReference type="InterPro" id="IPR013094">
    <property type="entry name" value="AB_hydrolase_3"/>
</dbReference>
<keyword evidence="3" id="KW-0378">Hydrolase</keyword>
<evidence type="ECO:0000313" key="9">
    <source>
        <dbReference type="EMBL" id="KAK4751141.1"/>
    </source>
</evidence>
<dbReference type="InterPro" id="IPR002168">
    <property type="entry name" value="Lipase_GDXG_HIS_AS"/>
</dbReference>
<dbReference type="PROSITE" id="PS01173">
    <property type="entry name" value="LIPASE_GDXG_HIS"/>
    <property type="match status" value="1"/>
</dbReference>
<protein>
    <recommendedName>
        <fullName evidence="8">Alpha/beta hydrolase fold-3 domain-containing protein</fullName>
    </recommendedName>
</protein>
<proteinExistence type="inferred from homology"/>
<evidence type="ECO:0000313" key="10">
    <source>
        <dbReference type="Proteomes" id="UP001345219"/>
    </source>
</evidence>
<sequence>MAGGSEANVNESRRVVPLNTWVLISKFKIDYKLLRRPDGTFDRHLAEYLDRKVPANANPVGGVFSFDMIINRGTSLQVRIYRPSFEQEPHQLSITDLEKPVDADIVPVIVFFHGGSFAHSSANSAIYDTLCRRLVGICKAIVVSVSYRLAPENRYPCAYDDGWTALEWVSTRSWLRSKIDSKVHIYLAGDSSGGNIVHNVALRAVDSGIEVLGNILLNPMFGGVERTESERRLDGKYFVTLRDRDWYWRAFLPEGADRDHPACNPFGPYGKSLKGINFPKSLVVVAGLDLIQDWQLSYASGLEKYGHKVKLLFLKQATIGFYLLPNNDHFYTLMDEINSFINSDVNSNSE</sequence>
<evidence type="ECO:0000256" key="3">
    <source>
        <dbReference type="ARBA" id="ARBA00022801"/>
    </source>
</evidence>
<accession>A0AAN7PMG7</accession>
<dbReference type="FunFam" id="3.40.50.1820:FF:000087">
    <property type="entry name" value="Gibberellin receptor GID1"/>
    <property type="match status" value="1"/>
</dbReference>
<dbReference type="PROSITE" id="PS01174">
    <property type="entry name" value="LIPASE_GDXG_SER"/>
    <property type="match status" value="1"/>
</dbReference>
<dbReference type="GO" id="GO:0009939">
    <property type="term" value="P:positive regulation of gibberellic acid mediated signaling pathway"/>
    <property type="evidence" value="ECO:0007669"/>
    <property type="project" value="UniProtKB-ARBA"/>
</dbReference>
<dbReference type="InterPro" id="IPR033140">
    <property type="entry name" value="Lipase_GDXG_put_SER_AS"/>
</dbReference>
<evidence type="ECO:0000256" key="4">
    <source>
        <dbReference type="ARBA" id="ARBA00022941"/>
    </source>
</evidence>
<dbReference type="GO" id="GO:0005634">
    <property type="term" value="C:nucleus"/>
    <property type="evidence" value="ECO:0007669"/>
    <property type="project" value="UniProtKB-SubCell"/>
</dbReference>
<dbReference type="GO" id="GO:0016787">
    <property type="term" value="F:hydrolase activity"/>
    <property type="evidence" value="ECO:0007669"/>
    <property type="project" value="UniProtKB-KW"/>
</dbReference>
<dbReference type="PANTHER" id="PTHR23024">
    <property type="entry name" value="ARYLACETAMIDE DEACETYLASE"/>
    <property type="match status" value="1"/>
</dbReference>
<dbReference type="GO" id="GO:0048444">
    <property type="term" value="P:floral organ morphogenesis"/>
    <property type="evidence" value="ECO:0007669"/>
    <property type="project" value="UniProtKB-ARBA"/>
</dbReference>
<evidence type="ECO:0000256" key="5">
    <source>
        <dbReference type="ARBA" id="ARBA00023170"/>
    </source>
</evidence>
<dbReference type="PANTHER" id="PTHR23024:SF492">
    <property type="entry name" value="GIBBERELLIN RECEPTOR GID1C"/>
    <property type="match status" value="1"/>
</dbReference>
<keyword evidence="10" id="KW-1185">Reference proteome</keyword>
<dbReference type="GO" id="GO:0009740">
    <property type="term" value="P:gibberellic acid mediated signaling pathway"/>
    <property type="evidence" value="ECO:0007669"/>
    <property type="project" value="UniProtKB-KW"/>
</dbReference>